<comment type="caution">
    <text evidence="1">The sequence shown here is derived from an EMBL/GenBank/DDBJ whole genome shotgun (WGS) entry which is preliminary data.</text>
</comment>
<protein>
    <submittedName>
        <fullName evidence="1">Uncharacterized protein</fullName>
    </submittedName>
</protein>
<evidence type="ECO:0000313" key="2">
    <source>
        <dbReference type="Proteomes" id="UP000708208"/>
    </source>
</evidence>
<name>A0A8J2KNS6_9HEXA</name>
<reference evidence="1" key="1">
    <citation type="submission" date="2021-06" db="EMBL/GenBank/DDBJ databases">
        <authorList>
            <person name="Hodson N. C."/>
            <person name="Mongue J. A."/>
            <person name="Jaron S. K."/>
        </authorList>
    </citation>
    <scope>NUCLEOTIDE SEQUENCE</scope>
</reference>
<keyword evidence="2" id="KW-1185">Reference proteome</keyword>
<dbReference type="Proteomes" id="UP000708208">
    <property type="component" value="Unassembled WGS sequence"/>
</dbReference>
<gene>
    <name evidence="1" type="ORF">AFUS01_LOCUS17542</name>
</gene>
<dbReference type="EMBL" id="CAJVCH010168518">
    <property type="protein sequence ID" value="CAG7728786.1"/>
    <property type="molecule type" value="Genomic_DNA"/>
</dbReference>
<accession>A0A8J2KNS6</accession>
<sequence length="148" mass="17162">MSSDLEIPTIVLSKEQLLDLPLFKYLQHPAIMDIFKPMTIDDLLELALDLESWKAPEHFQKMCSYKFIGYDQKNRPIWVCKLGDYTVKDVINRGEVELFERYFWQAILAVVKSIVAKSTEENPSQQAVCIVDADDVSNYRKFMHGPSE</sequence>
<organism evidence="1 2">
    <name type="scientific">Allacma fusca</name>
    <dbReference type="NCBI Taxonomy" id="39272"/>
    <lineage>
        <taxon>Eukaryota</taxon>
        <taxon>Metazoa</taxon>
        <taxon>Ecdysozoa</taxon>
        <taxon>Arthropoda</taxon>
        <taxon>Hexapoda</taxon>
        <taxon>Collembola</taxon>
        <taxon>Symphypleona</taxon>
        <taxon>Sminthuridae</taxon>
        <taxon>Allacma</taxon>
    </lineage>
</organism>
<evidence type="ECO:0000313" key="1">
    <source>
        <dbReference type="EMBL" id="CAG7728786.1"/>
    </source>
</evidence>
<dbReference type="AlphaFoldDB" id="A0A8J2KNS6"/>
<proteinExistence type="predicted"/>